<gene>
    <name evidence="1" type="ORF">ElyMa_000305600</name>
</gene>
<evidence type="ECO:0000313" key="2">
    <source>
        <dbReference type="Proteomes" id="UP000762676"/>
    </source>
</evidence>
<dbReference type="Proteomes" id="UP000762676">
    <property type="component" value="Unassembled WGS sequence"/>
</dbReference>
<accession>A0AAV4FAC9</accession>
<proteinExistence type="predicted"/>
<name>A0AAV4FAC9_9GAST</name>
<comment type="caution">
    <text evidence="1">The sequence shown here is derived from an EMBL/GenBank/DDBJ whole genome shotgun (WGS) entry which is preliminary data.</text>
</comment>
<keyword evidence="2" id="KW-1185">Reference proteome</keyword>
<sequence length="115" mass="13242">MKSWKEDNADAPEGERKEIEVMVIKKKLAFTTSSTSFYIRQTKSQRHPRPQFEKKSDRYKLLSSPALWLAGQALLEFPVSTDDLMRLRQVSVTNQQVLNKLKALTVIELARPPIV</sequence>
<reference evidence="1 2" key="1">
    <citation type="journal article" date="2021" name="Elife">
        <title>Chloroplast acquisition without the gene transfer in kleptoplastic sea slugs, Plakobranchus ocellatus.</title>
        <authorList>
            <person name="Maeda T."/>
            <person name="Takahashi S."/>
            <person name="Yoshida T."/>
            <person name="Shimamura S."/>
            <person name="Takaki Y."/>
            <person name="Nagai Y."/>
            <person name="Toyoda A."/>
            <person name="Suzuki Y."/>
            <person name="Arimoto A."/>
            <person name="Ishii H."/>
            <person name="Satoh N."/>
            <person name="Nishiyama T."/>
            <person name="Hasebe M."/>
            <person name="Maruyama T."/>
            <person name="Minagawa J."/>
            <person name="Obokata J."/>
            <person name="Shigenobu S."/>
        </authorList>
    </citation>
    <scope>NUCLEOTIDE SEQUENCE [LARGE SCALE GENOMIC DNA]</scope>
</reference>
<dbReference type="AlphaFoldDB" id="A0AAV4FAC9"/>
<protein>
    <submittedName>
        <fullName evidence="1">Uncharacterized protein</fullName>
    </submittedName>
</protein>
<dbReference type="EMBL" id="BMAT01000628">
    <property type="protein sequence ID" value="GFR69633.1"/>
    <property type="molecule type" value="Genomic_DNA"/>
</dbReference>
<organism evidence="1 2">
    <name type="scientific">Elysia marginata</name>
    <dbReference type="NCBI Taxonomy" id="1093978"/>
    <lineage>
        <taxon>Eukaryota</taxon>
        <taxon>Metazoa</taxon>
        <taxon>Spiralia</taxon>
        <taxon>Lophotrochozoa</taxon>
        <taxon>Mollusca</taxon>
        <taxon>Gastropoda</taxon>
        <taxon>Heterobranchia</taxon>
        <taxon>Euthyneura</taxon>
        <taxon>Panpulmonata</taxon>
        <taxon>Sacoglossa</taxon>
        <taxon>Placobranchoidea</taxon>
        <taxon>Plakobranchidae</taxon>
        <taxon>Elysia</taxon>
    </lineage>
</organism>
<evidence type="ECO:0000313" key="1">
    <source>
        <dbReference type="EMBL" id="GFR69633.1"/>
    </source>
</evidence>